<dbReference type="AlphaFoldDB" id="A0AAJ8MQU3"/>
<protein>
    <submittedName>
        <fullName evidence="2">Uncharacterized protein</fullName>
    </submittedName>
</protein>
<keyword evidence="3" id="KW-1185">Reference proteome</keyword>
<name>A0AAJ8MQU3_9TREE</name>
<dbReference type="GeneID" id="96955743"/>
<dbReference type="RefSeq" id="XP_070059025.1">
    <property type="nucleotide sequence ID" value="XM_070202924.1"/>
</dbReference>
<dbReference type="KEGG" id="kpin:96955743"/>
<gene>
    <name evidence="2" type="ORF">I206_104248</name>
</gene>
<reference evidence="2" key="2">
    <citation type="submission" date="2024-02" db="EMBL/GenBank/DDBJ databases">
        <title>Comparative genomics of Cryptococcus and Kwoniella reveals pathogenesis evolution and contrasting modes of karyotype evolution via chromosome fusion or intercentromeric recombination.</title>
        <authorList>
            <person name="Coelho M.A."/>
            <person name="David-Palma M."/>
            <person name="Shea T."/>
            <person name="Bowers K."/>
            <person name="McGinley-Smith S."/>
            <person name="Mohammad A.W."/>
            <person name="Gnirke A."/>
            <person name="Yurkov A.M."/>
            <person name="Nowrousian M."/>
            <person name="Sun S."/>
            <person name="Cuomo C.A."/>
            <person name="Heitman J."/>
        </authorList>
    </citation>
    <scope>NUCLEOTIDE SEQUENCE</scope>
    <source>
        <strain evidence="2">CBS 10737</strain>
    </source>
</reference>
<proteinExistence type="predicted"/>
<reference evidence="2" key="1">
    <citation type="submission" date="2013-07" db="EMBL/GenBank/DDBJ databases">
        <authorList>
            <consortium name="The Broad Institute Genome Sequencing Platform"/>
            <person name="Cuomo C."/>
            <person name="Litvintseva A."/>
            <person name="Chen Y."/>
            <person name="Heitman J."/>
            <person name="Sun S."/>
            <person name="Springer D."/>
            <person name="Dromer F."/>
            <person name="Young S.K."/>
            <person name="Zeng Q."/>
            <person name="Gargeya S."/>
            <person name="Fitzgerald M."/>
            <person name="Abouelleil A."/>
            <person name="Alvarado L."/>
            <person name="Berlin A.M."/>
            <person name="Chapman S.B."/>
            <person name="Dewar J."/>
            <person name="Goldberg J."/>
            <person name="Griggs A."/>
            <person name="Gujja S."/>
            <person name="Hansen M."/>
            <person name="Howarth C."/>
            <person name="Imamovic A."/>
            <person name="Larimer J."/>
            <person name="McCowan C."/>
            <person name="Murphy C."/>
            <person name="Pearson M."/>
            <person name="Priest M."/>
            <person name="Roberts A."/>
            <person name="Saif S."/>
            <person name="Shea T."/>
            <person name="Sykes S."/>
            <person name="Wortman J."/>
            <person name="Nusbaum C."/>
            <person name="Birren B."/>
        </authorList>
    </citation>
    <scope>NUCLEOTIDE SEQUENCE</scope>
    <source>
        <strain evidence="2">CBS 10737</strain>
    </source>
</reference>
<evidence type="ECO:0000313" key="3">
    <source>
        <dbReference type="Proteomes" id="UP000094020"/>
    </source>
</evidence>
<organism evidence="2 3">
    <name type="scientific">Kwoniella pini CBS 10737</name>
    <dbReference type="NCBI Taxonomy" id="1296096"/>
    <lineage>
        <taxon>Eukaryota</taxon>
        <taxon>Fungi</taxon>
        <taxon>Dikarya</taxon>
        <taxon>Basidiomycota</taxon>
        <taxon>Agaricomycotina</taxon>
        <taxon>Tremellomycetes</taxon>
        <taxon>Tremellales</taxon>
        <taxon>Cryptococcaceae</taxon>
        <taxon>Kwoniella</taxon>
    </lineage>
</organism>
<dbReference type="EMBL" id="CP144523">
    <property type="protein sequence ID" value="WWC70298.1"/>
    <property type="molecule type" value="Genomic_DNA"/>
</dbReference>
<feature type="region of interest" description="Disordered" evidence="1">
    <location>
        <begin position="22"/>
        <end position="76"/>
    </location>
</feature>
<feature type="compositionally biased region" description="Low complexity" evidence="1">
    <location>
        <begin position="34"/>
        <end position="64"/>
    </location>
</feature>
<evidence type="ECO:0000256" key="1">
    <source>
        <dbReference type="SAM" id="MobiDB-lite"/>
    </source>
</evidence>
<sequence>MTGLNWWEEILLTTFNDLPNEQMPQPSAHIQIEPAWPTTSAKSSSKSLHSATTSATLWSSSSGTAGTGVLPTSSTS</sequence>
<dbReference type="Proteomes" id="UP000094020">
    <property type="component" value="Chromosome 5"/>
</dbReference>
<accession>A0AAJ8MQU3</accession>
<evidence type="ECO:0000313" key="2">
    <source>
        <dbReference type="EMBL" id="WWC70298.1"/>
    </source>
</evidence>